<evidence type="ECO:0000313" key="6">
    <source>
        <dbReference type="EnsemblMetazoa" id="MDOA015001-PA"/>
    </source>
</evidence>
<dbReference type="InterPro" id="IPR000504">
    <property type="entry name" value="RRM_dom"/>
</dbReference>
<feature type="compositionally biased region" description="Pro residues" evidence="4">
    <location>
        <begin position="282"/>
        <end position="312"/>
    </location>
</feature>
<keyword evidence="2 3" id="KW-0694">RNA-binding</keyword>
<dbReference type="SUPFAM" id="SSF54928">
    <property type="entry name" value="RNA-binding domain, RBD"/>
    <property type="match status" value="1"/>
</dbReference>
<dbReference type="AlphaFoldDB" id="A0A1I8NGV7"/>
<feature type="domain" description="RRM" evidence="5">
    <location>
        <begin position="36"/>
        <end position="112"/>
    </location>
</feature>
<feature type="compositionally biased region" description="Pro residues" evidence="4">
    <location>
        <begin position="379"/>
        <end position="395"/>
    </location>
</feature>
<keyword evidence="1" id="KW-0677">Repeat</keyword>
<organism evidence="6">
    <name type="scientific">Musca domestica</name>
    <name type="common">House fly</name>
    <dbReference type="NCBI Taxonomy" id="7370"/>
    <lineage>
        <taxon>Eukaryota</taxon>
        <taxon>Metazoa</taxon>
        <taxon>Ecdysozoa</taxon>
        <taxon>Arthropoda</taxon>
        <taxon>Hexapoda</taxon>
        <taxon>Insecta</taxon>
        <taxon>Pterygota</taxon>
        <taxon>Neoptera</taxon>
        <taxon>Endopterygota</taxon>
        <taxon>Diptera</taxon>
        <taxon>Brachycera</taxon>
        <taxon>Muscomorpha</taxon>
        <taxon>Muscoidea</taxon>
        <taxon>Muscidae</taxon>
        <taxon>Musca</taxon>
    </lineage>
</organism>
<dbReference type="Gene3D" id="3.30.70.330">
    <property type="match status" value="2"/>
</dbReference>
<dbReference type="InterPro" id="IPR012677">
    <property type="entry name" value="Nucleotide-bd_a/b_plait_sf"/>
</dbReference>
<dbReference type="GO" id="GO:0003730">
    <property type="term" value="F:mRNA 3'-UTR binding"/>
    <property type="evidence" value="ECO:0007669"/>
    <property type="project" value="TreeGrafter"/>
</dbReference>
<feature type="compositionally biased region" description="Polar residues" evidence="4">
    <location>
        <begin position="485"/>
        <end position="509"/>
    </location>
</feature>
<feature type="compositionally biased region" description="Basic and acidic residues" evidence="4">
    <location>
        <begin position="211"/>
        <end position="225"/>
    </location>
</feature>
<dbReference type="STRING" id="7370.A0A1I8NGV7"/>
<feature type="compositionally biased region" description="Pro residues" evidence="4">
    <location>
        <begin position="247"/>
        <end position="274"/>
    </location>
</feature>
<proteinExistence type="predicted"/>
<dbReference type="FunFam" id="3.30.70.330:FF:000040">
    <property type="entry name" value="Heterogeneous nuclear ribonucleoprotein A2/B1"/>
    <property type="match status" value="1"/>
</dbReference>
<protein>
    <recommendedName>
        <fullName evidence="5">RRM domain-containing protein</fullName>
    </recommendedName>
</protein>
<feature type="domain" description="RRM" evidence="5">
    <location>
        <begin position="129"/>
        <end position="206"/>
    </location>
</feature>
<feature type="compositionally biased region" description="Low complexity" evidence="4">
    <location>
        <begin position="448"/>
        <end position="458"/>
    </location>
</feature>
<dbReference type="SMART" id="SM00360">
    <property type="entry name" value="RRM"/>
    <property type="match status" value="2"/>
</dbReference>
<feature type="region of interest" description="Disordered" evidence="4">
    <location>
        <begin position="211"/>
        <end position="526"/>
    </location>
</feature>
<dbReference type="RefSeq" id="XP_005187286.2">
    <property type="nucleotide sequence ID" value="XM_005187229.4"/>
</dbReference>
<dbReference type="PANTHER" id="PTHR48026">
    <property type="entry name" value="HOMOLOGOUS TO DROSOPHILA SQD (SQUID) PROTEIN"/>
    <property type="match status" value="1"/>
</dbReference>
<dbReference type="PANTHER" id="PTHR48026:SF14">
    <property type="entry name" value="HETEROGENEOUS NUCLEAR RIBONUCLEOPROTEIN A1"/>
    <property type="match status" value="1"/>
</dbReference>
<name>A0A1I8NGV7_MUSDO</name>
<evidence type="ECO:0000256" key="1">
    <source>
        <dbReference type="ARBA" id="ARBA00022737"/>
    </source>
</evidence>
<dbReference type="EnsemblMetazoa" id="MDOA015001-RB">
    <property type="protein sequence ID" value="MDOA015001-PB"/>
    <property type="gene ID" value="MDOA015001"/>
</dbReference>
<dbReference type="EnsemblMetazoa" id="MDOA015001-RA">
    <property type="protein sequence ID" value="MDOA015001-PA"/>
    <property type="gene ID" value="MDOA015001"/>
</dbReference>
<feature type="compositionally biased region" description="Pro residues" evidence="4">
    <location>
        <begin position="346"/>
        <end position="357"/>
    </location>
</feature>
<evidence type="ECO:0000256" key="2">
    <source>
        <dbReference type="ARBA" id="ARBA00022884"/>
    </source>
</evidence>
<evidence type="ECO:0000256" key="4">
    <source>
        <dbReference type="SAM" id="MobiDB-lite"/>
    </source>
</evidence>
<dbReference type="GO" id="GO:0098687">
    <property type="term" value="C:chromosomal region"/>
    <property type="evidence" value="ECO:0007669"/>
    <property type="project" value="UniProtKB-ARBA"/>
</dbReference>
<dbReference type="GO" id="GO:0071013">
    <property type="term" value="C:catalytic step 2 spliceosome"/>
    <property type="evidence" value="ECO:0007669"/>
    <property type="project" value="TreeGrafter"/>
</dbReference>
<feature type="compositionally biased region" description="Pro residues" evidence="4">
    <location>
        <begin position="406"/>
        <end position="447"/>
    </location>
</feature>
<dbReference type="eggNOG" id="KOG0118">
    <property type="taxonomic scope" value="Eukaryota"/>
</dbReference>
<evidence type="ECO:0000259" key="5">
    <source>
        <dbReference type="PROSITE" id="PS50102"/>
    </source>
</evidence>
<dbReference type="VEuPathDB" id="VectorBase:MDOMA2_000608"/>
<accession>A0A1I8NGV7</accession>
<dbReference type="VEuPathDB" id="VectorBase:MDOA015001"/>
<dbReference type="PROSITE" id="PS50102">
    <property type="entry name" value="RRM"/>
    <property type="match status" value="2"/>
</dbReference>
<dbReference type="OrthoDB" id="1875751at2759"/>
<dbReference type="GO" id="GO:0000398">
    <property type="term" value="P:mRNA splicing, via spliceosome"/>
    <property type="evidence" value="ECO:0007669"/>
    <property type="project" value="TreeGrafter"/>
</dbReference>
<gene>
    <name evidence="6" type="primary">101889316</name>
</gene>
<dbReference type="KEGG" id="mde:101889316"/>
<dbReference type="InterPro" id="IPR035979">
    <property type="entry name" value="RBD_domain_sf"/>
</dbReference>
<sequence length="526" mass="58548">MVSKVEEDNDVVEVKNENTVTVSDEDDEICEVEHLRKLFIGGLAAETTDENLRKFYSKWGKVVDSVVMRDPVTKRSRGFGFVTFTKIAMVDKAQASRPHIIDGKKVESKRALPRTEQSAKDNKKNHTVKKLFIGGLKDDHDEQCLKDYFSQYGNVISVEFLIDNTTGKRRGFALVEYDDYDAVDKAILQTTHVVKNVLIDVKKSVYTKDEPKKKIGEKENNRNPEKPLGNRVDMKMGSNNNNSNNIRPPPPNQYAPPRGYPPMNRPPVPAPPPQYQQMPPYQQVPPPSYNQWGPPPPHPQVGQQAPPPPLPPNNTYGPPTGPPPLPHNQQYPQSMPPQNYGNYAQPPVPPPVPPMGAQPPNWNNYPPPSAGVGNNWNNGPPPHAPLPNGPPPPPTSNWQNNQWSGAPPPVTAAPVQRPPVAQPPPPNNWQQPPPMHNNCPPPLPPHQQHPQANNIYPQQQPPAPPPAANNFGSGYQQNYGGGPTKHQNVYSNRMNPYNVQHNNQYNNAPPQGYPPNSMVNGNKYRR</sequence>
<evidence type="ECO:0000256" key="3">
    <source>
        <dbReference type="PROSITE-ProRule" id="PRU00176"/>
    </source>
</evidence>
<reference evidence="6" key="1">
    <citation type="submission" date="2020-05" db="UniProtKB">
        <authorList>
            <consortium name="EnsemblMetazoa"/>
        </authorList>
    </citation>
    <scope>IDENTIFICATION</scope>
    <source>
        <strain evidence="6">Aabys</strain>
    </source>
</reference>
<dbReference type="Pfam" id="PF00076">
    <property type="entry name" value="RRM_1"/>
    <property type="match status" value="2"/>
</dbReference>